<comment type="subcellular location">
    <subcellularLocation>
        <location evidence="1">Membrane</location>
        <topology evidence="1">Multi-pass membrane protein</topology>
    </subcellularLocation>
</comment>
<comment type="caution">
    <text evidence="7">The sequence shown here is derived from an EMBL/GenBank/DDBJ whole genome shotgun (WGS) entry which is preliminary data.</text>
</comment>
<evidence type="ECO:0000313" key="7">
    <source>
        <dbReference type="EMBL" id="GGI66137.1"/>
    </source>
</evidence>
<feature type="transmembrane region" description="Helical" evidence="5">
    <location>
        <begin position="140"/>
        <end position="173"/>
    </location>
</feature>
<evidence type="ECO:0000256" key="2">
    <source>
        <dbReference type="ARBA" id="ARBA00022692"/>
    </source>
</evidence>
<dbReference type="InterPro" id="IPR049453">
    <property type="entry name" value="Memb_transporter_dom"/>
</dbReference>
<evidence type="ECO:0000256" key="4">
    <source>
        <dbReference type="ARBA" id="ARBA00023136"/>
    </source>
</evidence>
<proteinExistence type="predicted"/>
<keyword evidence="4 5" id="KW-0472">Membrane</keyword>
<reference evidence="7" key="1">
    <citation type="journal article" date="2014" name="Int. J. Syst. Evol. Microbiol.">
        <title>Complete genome sequence of Corynebacterium casei LMG S-19264T (=DSM 44701T), isolated from a smear-ripened cheese.</title>
        <authorList>
            <consortium name="US DOE Joint Genome Institute (JGI-PGF)"/>
            <person name="Walter F."/>
            <person name="Albersmeier A."/>
            <person name="Kalinowski J."/>
            <person name="Ruckert C."/>
        </authorList>
    </citation>
    <scope>NUCLEOTIDE SEQUENCE</scope>
    <source>
        <strain evidence="7">CCM 8433</strain>
    </source>
</reference>
<dbReference type="Pfam" id="PF13515">
    <property type="entry name" value="FUSC_2"/>
    <property type="match status" value="1"/>
</dbReference>
<keyword evidence="8" id="KW-1185">Reference proteome</keyword>
<keyword evidence="3 5" id="KW-1133">Transmembrane helix</keyword>
<dbReference type="AlphaFoldDB" id="A0A917JHG1"/>
<reference evidence="7" key="2">
    <citation type="submission" date="2020-09" db="EMBL/GenBank/DDBJ databases">
        <authorList>
            <person name="Sun Q."/>
            <person name="Sedlacek I."/>
        </authorList>
    </citation>
    <scope>NUCLEOTIDE SEQUENCE</scope>
    <source>
        <strain evidence="7">CCM 8433</strain>
    </source>
</reference>
<evidence type="ECO:0000256" key="5">
    <source>
        <dbReference type="SAM" id="Phobius"/>
    </source>
</evidence>
<feature type="transmembrane region" description="Helical" evidence="5">
    <location>
        <begin position="270"/>
        <end position="287"/>
    </location>
</feature>
<feature type="transmembrane region" description="Helical" evidence="5">
    <location>
        <begin position="86"/>
        <end position="103"/>
    </location>
</feature>
<feature type="transmembrane region" description="Helical" evidence="5">
    <location>
        <begin position="202"/>
        <end position="220"/>
    </location>
</feature>
<name>A0A917JHG1_9ENTE</name>
<feature type="transmembrane region" description="Helical" evidence="5">
    <location>
        <begin position="109"/>
        <end position="128"/>
    </location>
</feature>
<keyword evidence="2 5" id="KW-0812">Transmembrane</keyword>
<protein>
    <submittedName>
        <fullName evidence="7">Beta-carotene 15,15'-monooxygenase</fullName>
    </submittedName>
</protein>
<feature type="transmembrane region" description="Helical" evidence="5">
    <location>
        <begin position="294"/>
        <end position="311"/>
    </location>
</feature>
<accession>A0A917JHG1</accession>
<dbReference type="RefSeq" id="WP_188367973.1">
    <property type="nucleotide sequence ID" value="NZ_BMDT01000008.1"/>
</dbReference>
<evidence type="ECO:0000313" key="8">
    <source>
        <dbReference type="Proteomes" id="UP000622610"/>
    </source>
</evidence>
<feature type="transmembrane region" description="Helical" evidence="5">
    <location>
        <begin position="28"/>
        <end position="55"/>
    </location>
</feature>
<gene>
    <name evidence="7" type="ORF">GCM10011482_17910</name>
</gene>
<sequence length="353" mass="40452">MSLYQALQLSPYELKHQMREGEAQKKNYYLMVLLLRSFLMILFSIAFIVGCTTIFGQEQSSLAVVLLCLLLSLRVVDFGYNVKESIVGLGVVFLIFLIVPQVVGLFQPVIAFIIHFLALILIFFITSYNRLYGNPSLYSFSYMFLIGTVPPSSVFSTRLTMMVVMYLIFALIYYKKHQDKHQNHTFKSRMLGENTFNENNRFLLFLAFGMSLFFFVMAVYPLERFMWAGFACSSLLAGNHDQLKERSIARVIGAVCGSLLFLFVMKFLPANYWFFIGPIAGFFLGLSTKYRNQTIINCFGALLLAQGIYGIEEAAHLRIFTNLFGVVFGVIYLLFMNQTIQYLTNRRIPKSSE</sequence>
<evidence type="ECO:0000256" key="3">
    <source>
        <dbReference type="ARBA" id="ARBA00022989"/>
    </source>
</evidence>
<evidence type="ECO:0000256" key="1">
    <source>
        <dbReference type="ARBA" id="ARBA00004141"/>
    </source>
</evidence>
<evidence type="ECO:0000259" key="6">
    <source>
        <dbReference type="Pfam" id="PF13515"/>
    </source>
</evidence>
<dbReference type="Proteomes" id="UP000622610">
    <property type="component" value="Unassembled WGS sequence"/>
</dbReference>
<dbReference type="GO" id="GO:0016020">
    <property type="term" value="C:membrane"/>
    <property type="evidence" value="ECO:0007669"/>
    <property type="project" value="UniProtKB-SubCell"/>
</dbReference>
<feature type="domain" description="Integral membrane bound transporter" evidence="6">
    <location>
        <begin position="214"/>
        <end position="331"/>
    </location>
</feature>
<feature type="transmembrane region" description="Helical" evidence="5">
    <location>
        <begin position="317"/>
        <end position="337"/>
    </location>
</feature>
<organism evidence="7 8">
    <name type="scientific">Enterococcus alcedinis</name>
    <dbReference type="NCBI Taxonomy" id="1274384"/>
    <lineage>
        <taxon>Bacteria</taxon>
        <taxon>Bacillati</taxon>
        <taxon>Bacillota</taxon>
        <taxon>Bacilli</taxon>
        <taxon>Lactobacillales</taxon>
        <taxon>Enterococcaceae</taxon>
        <taxon>Enterococcus</taxon>
    </lineage>
</organism>
<dbReference type="EMBL" id="BMDT01000008">
    <property type="protein sequence ID" value="GGI66137.1"/>
    <property type="molecule type" value="Genomic_DNA"/>
</dbReference>